<feature type="region of interest" description="Disordered" evidence="1">
    <location>
        <begin position="23"/>
        <end position="47"/>
    </location>
</feature>
<organism evidence="2 3">
    <name type="scientific">Trichomalopsis sarcophagae</name>
    <dbReference type="NCBI Taxonomy" id="543379"/>
    <lineage>
        <taxon>Eukaryota</taxon>
        <taxon>Metazoa</taxon>
        <taxon>Ecdysozoa</taxon>
        <taxon>Arthropoda</taxon>
        <taxon>Hexapoda</taxon>
        <taxon>Insecta</taxon>
        <taxon>Pterygota</taxon>
        <taxon>Neoptera</taxon>
        <taxon>Endopterygota</taxon>
        <taxon>Hymenoptera</taxon>
        <taxon>Apocrita</taxon>
        <taxon>Proctotrupomorpha</taxon>
        <taxon>Chalcidoidea</taxon>
        <taxon>Pteromalidae</taxon>
        <taxon>Pteromalinae</taxon>
        <taxon>Trichomalopsis</taxon>
    </lineage>
</organism>
<comment type="caution">
    <text evidence="2">The sequence shown here is derived from an EMBL/GenBank/DDBJ whole genome shotgun (WGS) entry which is preliminary data.</text>
</comment>
<dbReference type="EMBL" id="NNAY01000224">
    <property type="protein sequence ID" value="OXU29890.1"/>
    <property type="molecule type" value="Genomic_DNA"/>
</dbReference>
<evidence type="ECO:0000313" key="3">
    <source>
        <dbReference type="Proteomes" id="UP000215335"/>
    </source>
</evidence>
<accession>A0A232FH92</accession>
<dbReference type="OrthoDB" id="8025217at2759"/>
<keyword evidence="3" id="KW-1185">Reference proteome</keyword>
<evidence type="ECO:0000313" key="2">
    <source>
        <dbReference type="EMBL" id="OXU29890.1"/>
    </source>
</evidence>
<dbReference type="Proteomes" id="UP000215335">
    <property type="component" value="Unassembled WGS sequence"/>
</dbReference>
<evidence type="ECO:0000256" key="1">
    <source>
        <dbReference type="SAM" id="MobiDB-lite"/>
    </source>
</evidence>
<proteinExistence type="predicted"/>
<protein>
    <submittedName>
        <fullName evidence="2">Uncharacterized protein</fullName>
    </submittedName>
</protein>
<dbReference type="AlphaFoldDB" id="A0A232FH92"/>
<gene>
    <name evidence="2" type="ORF">TSAR_001053</name>
</gene>
<sequence length="141" mass="14892">MSFKILNQVGEIDGCSSGGKTTASIATVSPTPPTVPTETSTDPEKCQREAGDELLTDVSLLSIVVAGKPTLNRTYPGYKITCSRCYSILGGLLNLLNIRIGIGGYHCNKVLLEVNINLSGLLGRCQVYGRRLKAGESAGCT</sequence>
<reference evidence="2 3" key="1">
    <citation type="journal article" date="2017" name="Curr. Biol.">
        <title>The Evolution of Venom by Co-option of Single-Copy Genes.</title>
        <authorList>
            <person name="Martinson E.O."/>
            <person name="Mrinalini"/>
            <person name="Kelkar Y.D."/>
            <person name="Chang C.H."/>
            <person name="Werren J.H."/>
        </authorList>
    </citation>
    <scope>NUCLEOTIDE SEQUENCE [LARGE SCALE GENOMIC DNA]</scope>
    <source>
        <strain evidence="2 3">Alberta</strain>
        <tissue evidence="2">Whole body</tissue>
    </source>
</reference>
<name>A0A232FH92_9HYME</name>